<feature type="transmembrane region" description="Helical" evidence="6">
    <location>
        <begin position="152"/>
        <end position="178"/>
    </location>
</feature>
<keyword evidence="4 6" id="KW-1133">Transmembrane helix</keyword>
<evidence type="ECO:0000256" key="1">
    <source>
        <dbReference type="ARBA" id="ARBA00004141"/>
    </source>
</evidence>
<dbReference type="PANTHER" id="PTHR21716:SF66">
    <property type="entry name" value="TRANSPORT PROTEIN SLL0063-RELATED"/>
    <property type="match status" value="1"/>
</dbReference>
<evidence type="ECO:0000256" key="6">
    <source>
        <dbReference type="SAM" id="Phobius"/>
    </source>
</evidence>
<comment type="subcellular location">
    <subcellularLocation>
        <location evidence="1">Membrane</location>
        <topology evidence="1">Multi-pass membrane protein</topology>
    </subcellularLocation>
</comment>
<reference evidence="7 8" key="1">
    <citation type="submission" date="2016-04" db="EMBL/GenBank/DDBJ databases">
        <title>Draft Genome Assembly of the Bloom-forming Cyanobacterium Nodularia spumigena Strain CENA596 in Shrimp Production Ponds.</title>
        <authorList>
            <person name="Popin R.V."/>
            <person name="Rigonato J."/>
            <person name="Abreu V.A."/>
            <person name="Andreote A.P."/>
            <person name="Silveira S.B."/>
            <person name="Odebrecht C."/>
            <person name="Fiore M.F."/>
        </authorList>
    </citation>
    <scope>NUCLEOTIDE SEQUENCE [LARGE SCALE GENOMIC DNA]</scope>
    <source>
        <strain evidence="7 8">CENA596</strain>
    </source>
</reference>
<accession>A0A166IRE3</accession>
<dbReference type="OrthoDB" id="505911at2"/>
<evidence type="ECO:0000256" key="4">
    <source>
        <dbReference type="ARBA" id="ARBA00022989"/>
    </source>
</evidence>
<dbReference type="GO" id="GO:0016020">
    <property type="term" value="C:membrane"/>
    <property type="evidence" value="ECO:0007669"/>
    <property type="project" value="UniProtKB-SubCell"/>
</dbReference>
<dbReference type="RefSeq" id="WP_063873708.1">
    <property type="nucleotide sequence ID" value="NZ_CAWMRI010000225.1"/>
</dbReference>
<feature type="transmembrane region" description="Helical" evidence="6">
    <location>
        <begin position="38"/>
        <end position="56"/>
    </location>
</feature>
<dbReference type="AlphaFoldDB" id="A0A166IRE3"/>
<evidence type="ECO:0000313" key="8">
    <source>
        <dbReference type="Proteomes" id="UP000076555"/>
    </source>
</evidence>
<feature type="transmembrane region" description="Helical" evidence="6">
    <location>
        <begin position="12"/>
        <end position="32"/>
    </location>
</feature>
<dbReference type="PANTHER" id="PTHR21716">
    <property type="entry name" value="TRANSMEMBRANE PROTEIN"/>
    <property type="match status" value="1"/>
</dbReference>
<dbReference type="Pfam" id="PF01594">
    <property type="entry name" value="AI-2E_transport"/>
    <property type="match status" value="1"/>
</dbReference>
<feature type="transmembrane region" description="Helical" evidence="6">
    <location>
        <begin position="307"/>
        <end position="333"/>
    </location>
</feature>
<dbReference type="Proteomes" id="UP000076555">
    <property type="component" value="Unassembled WGS sequence"/>
</dbReference>
<gene>
    <name evidence="7" type="ORF">A2T98_16445</name>
</gene>
<feature type="transmembrane region" description="Helical" evidence="6">
    <location>
        <begin position="68"/>
        <end position="92"/>
    </location>
</feature>
<comment type="caution">
    <text evidence="7">The sequence shown here is derived from an EMBL/GenBank/DDBJ whole genome shotgun (WGS) entry which is preliminary data.</text>
</comment>
<protein>
    <submittedName>
        <fullName evidence="7">AI-2E family transporter</fullName>
    </submittedName>
</protein>
<proteinExistence type="inferred from homology"/>
<name>A0A166IRE3_NODSP</name>
<organism evidence="7 8">
    <name type="scientific">Nodularia spumigena CENA596</name>
    <dbReference type="NCBI Taxonomy" id="1819295"/>
    <lineage>
        <taxon>Bacteria</taxon>
        <taxon>Bacillati</taxon>
        <taxon>Cyanobacteriota</taxon>
        <taxon>Cyanophyceae</taxon>
        <taxon>Nostocales</taxon>
        <taxon>Nodulariaceae</taxon>
        <taxon>Nodularia</taxon>
    </lineage>
</organism>
<comment type="similarity">
    <text evidence="2">Belongs to the autoinducer-2 exporter (AI-2E) (TC 2.A.86) family.</text>
</comment>
<dbReference type="InterPro" id="IPR002549">
    <property type="entry name" value="AI-2E-like"/>
</dbReference>
<feature type="transmembrane region" description="Helical" evidence="6">
    <location>
        <begin position="238"/>
        <end position="263"/>
    </location>
</feature>
<evidence type="ECO:0000256" key="3">
    <source>
        <dbReference type="ARBA" id="ARBA00022692"/>
    </source>
</evidence>
<feature type="transmembrane region" description="Helical" evidence="6">
    <location>
        <begin position="270"/>
        <end position="287"/>
    </location>
</feature>
<dbReference type="EMBL" id="LWAJ01000225">
    <property type="protein sequence ID" value="KZL48739.1"/>
    <property type="molecule type" value="Genomic_DNA"/>
</dbReference>
<evidence type="ECO:0000256" key="5">
    <source>
        <dbReference type="ARBA" id="ARBA00023136"/>
    </source>
</evidence>
<keyword evidence="3 6" id="KW-0812">Transmembrane</keyword>
<feature type="transmembrane region" description="Helical" evidence="6">
    <location>
        <begin position="210"/>
        <end position="232"/>
    </location>
</feature>
<dbReference type="GO" id="GO:0055085">
    <property type="term" value="P:transmembrane transport"/>
    <property type="evidence" value="ECO:0007669"/>
    <property type="project" value="TreeGrafter"/>
</dbReference>
<evidence type="ECO:0000256" key="2">
    <source>
        <dbReference type="ARBA" id="ARBA00009773"/>
    </source>
</evidence>
<sequence>MSISLKELLKWLILTLLFPLVFLNFWLIFLFLKSFQDLVTIFILATLLAFILNYPVTFFEKAGVNRNYAVALVLISALVIFAVFGIVLLPIISPQFNEMVNLLPKWIDASGEKFQLLNNWAISHGLNINFSEIISDFTERFPNELENITDNLFSIFIETVDSVSDILITVVLTFYILLDSPRIWSGIFKKLPWSFTDKVQRSLQQNFQNYLIGQVTLASLMGCLLTVIFLVFQVQFGLIFGLGVGIFSLIPFGDVVSISLITLIIAAQNFWLAVKVLAVAVVTDQFIDQAIAPRLLGKFTGLRPIWVLVALLLGTSIGGLLGLLIAVPIAGFIKDALDGFSEPDDSTCTVTDAEIPEILNQEPTS</sequence>
<evidence type="ECO:0000313" key="7">
    <source>
        <dbReference type="EMBL" id="KZL48739.1"/>
    </source>
</evidence>
<keyword evidence="5 6" id="KW-0472">Membrane</keyword>